<evidence type="ECO:0000256" key="1">
    <source>
        <dbReference type="SAM" id="MobiDB-lite"/>
    </source>
</evidence>
<dbReference type="Proteomes" id="UP000281553">
    <property type="component" value="Unassembled WGS sequence"/>
</dbReference>
<feature type="region of interest" description="Disordered" evidence="1">
    <location>
        <begin position="37"/>
        <end position="59"/>
    </location>
</feature>
<accession>A0A3P6QV56</accession>
<dbReference type="EMBL" id="UYRU01011258">
    <property type="protein sequence ID" value="VDK46653.1"/>
    <property type="molecule type" value="Genomic_DNA"/>
</dbReference>
<sequence>MGRRRMRRAVRQRRMQVTWTPVSLDPWLPAGIQSVKRAPSSPSVHMRCTLPARRSTPVS</sequence>
<name>A0A3P6QV56_DIBLA</name>
<reference evidence="2 3" key="1">
    <citation type="submission" date="2018-11" db="EMBL/GenBank/DDBJ databases">
        <authorList>
            <consortium name="Pathogen Informatics"/>
        </authorList>
    </citation>
    <scope>NUCLEOTIDE SEQUENCE [LARGE SCALE GENOMIC DNA]</scope>
</reference>
<evidence type="ECO:0000313" key="3">
    <source>
        <dbReference type="Proteomes" id="UP000281553"/>
    </source>
</evidence>
<organism evidence="2 3">
    <name type="scientific">Dibothriocephalus latus</name>
    <name type="common">Fish tapeworm</name>
    <name type="synonym">Diphyllobothrium latum</name>
    <dbReference type="NCBI Taxonomy" id="60516"/>
    <lineage>
        <taxon>Eukaryota</taxon>
        <taxon>Metazoa</taxon>
        <taxon>Spiralia</taxon>
        <taxon>Lophotrochozoa</taxon>
        <taxon>Platyhelminthes</taxon>
        <taxon>Cestoda</taxon>
        <taxon>Eucestoda</taxon>
        <taxon>Diphyllobothriidea</taxon>
        <taxon>Diphyllobothriidae</taxon>
        <taxon>Dibothriocephalus</taxon>
    </lineage>
</organism>
<gene>
    <name evidence="2" type="ORF">DILT_LOCUS1567</name>
</gene>
<proteinExistence type="predicted"/>
<dbReference type="AlphaFoldDB" id="A0A3P6QV56"/>
<protein>
    <submittedName>
        <fullName evidence="2">Uncharacterized protein</fullName>
    </submittedName>
</protein>
<evidence type="ECO:0000313" key="2">
    <source>
        <dbReference type="EMBL" id="VDK46653.1"/>
    </source>
</evidence>
<keyword evidence="3" id="KW-1185">Reference proteome</keyword>